<evidence type="ECO:0000313" key="3">
    <source>
        <dbReference type="Proteomes" id="UP000886818"/>
    </source>
</evidence>
<dbReference type="Pfam" id="PF12323">
    <property type="entry name" value="HTH_OrfB_IS605"/>
    <property type="match status" value="1"/>
</dbReference>
<dbReference type="RefSeq" id="WP_218283694.1">
    <property type="nucleotide sequence ID" value="NZ_CP078093.1"/>
</dbReference>
<gene>
    <name evidence="2" type="ORF">KVH43_04610</name>
</gene>
<evidence type="ECO:0000259" key="1">
    <source>
        <dbReference type="Pfam" id="PF12323"/>
    </source>
</evidence>
<accession>A0ABX8RD56</accession>
<reference evidence="2" key="1">
    <citation type="submission" date="2021-07" db="EMBL/GenBank/DDBJ databases">
        <title>Complete genome sequence of Crassaminicella sp. 143-21, isolated from a deep-sea hydrothermal vent.</title>
        <authorList>
            <person name="Li X."/>
        </authorList>
    </citation>
    <scope>NUCLEOTIDE SEQUENCE</scope>
    <source>
        <strain evidence="2">143-21</strain>
    </source>
</reference>
<proteinExistence type="predicted"/>
<protein>
    <submittedName>
        <fullName evidence="2">Helix-turn-helix domain-containing protein</fullName>
    </submittedName>
</protein>
<keyword evidence="3" id="KW-1185">Reference proteome</keyword>
<sequence>MKINKAYKFRIYPNKNQIEIIEKTFGCSRFVYNYFLNQRNEVYKNEKRCMKYTQQQNQLPSMKKEFVWLEEIDVRNVSL</sequence>
<evidence type="ECO:0000313" key="2">
    <source>
        <dbReference type="EMBL" id="QXM07003.1"/>
    </source>
</evidence>
<dbReference type="Proteomes" id="UP000886818">
    <property type="component" value="Chromosome"/>
</dbReference>
<dbReference type="EMBL" id="CP078093">
    <property type="protein sequence ID" value="QXM07003.1"/>
    <property type="molecule type" value="Genomic_DNA"/>
</dbReference>
<dbReference type="InterPro" id="IPR021027">
    <property type="entry name" value="Transposase_put_HTH"/>
</dbReference>
<name>A0ABX8RD56_9CLOT</name>
<feature type="domain" description="Transposase putative helix-turn-helix" evidence="1">
    <location>
        <begin position="1"/>
        <end position="47"/>
    </location>
</feature>
<organism evidence="2 3">
    <name type="scientific">Crassaminicella indica</name>
    <dbReference type="NCBI Taxonomy" id="2855394"/>
    <lineage>
        <taxon>Bacteria</taxon>
        <taxon>Bacillati</taxon>
        <taxon>Bacillota</taxon>
        <taxon>Clostridia</taxon>
        <taxon>Eubacteriales</taxon>
        <taxon>Clostridiaceae</taxon>
        <taxon>Crassaminicella</taxon>
    </lineage>
</organism>